<evidence type="ECO:0000256" key="3">
    <source>
        <dbReference type="ARBA" id="ARBA00007592"/>
    </source>
</evidence>
<evidence type="ECO:0000256" key="2">
    <source>
        <dbReference type="ARBA" id="ARBA00004983"/>
    </source>
</evidence>
<dbReference type="SUPFAM" id="SSF51569">
    <property type="entry name" value="Aldolase"/>
    <property type="match status" value="1"/>
</dbReference>
<dbReference type="RefSeq" id="WP_372561078.1">
    <property type="nucleotide sequence ID" value="NZ_JBGOSP010000001.1"/>
</dbReference>
<dbReference type="Gene3D" id="3.20.20.70">
    <property type="entry name" value="Aldolase class I"/>
    <property type="match status" value="1"/>
</dbReference>
<evidence type="ECO:0000256" key="4">
    <source>
        <dbReference type="ARBA" id="ARBA00023239"/>
    </source>
</evidence>
<dbReference type="HAMAP" id="MF_00694">
    <property type="entry name" value="KDGDH"/>
    <property type="match status" value="1"/>
</dbReference>
<dbReference type="NCBIfam" id="NF002958">
    <property type="entry name" value="PRK03620.1"/>
    <property type="match status" value="1"/>
</dbReference>
<comment type="catalytic activity">
    <reaction evidence="1 5">
        <text>5-dehydro-4-deoxy-D-glucarate + H(+) = 2,5-dioxopentanoate + CO2 + H2O</text>
        <dbReference type="Rhea" id="RHEA:24608"/>
        <dbReference type="ChEBI" id="CHEBI:15377"/>
        <dbReference type="ChEBI" id="CHEBI:15378"/>
        <dbReference type="ChEBI" id="CHEBI:16526"/>
        <dbReference type="ChEBI" id="CHEBI:42819"/>
        <dbReference type="ChEBI" id="CHEBI:58136"/>
        <dbReference type="EC" id="4.2.1.41"/>
    </reaction>
</comment>
<comment type="pathway">
    <text evidence="2 5">Carbohydrate acid metabolism; D-glucarate degradation; 2,5-dioxopentanoate from D-glucarate: step 2/2.</text>
</comment>
<evidence type="ECO:0000256" key="1">
    <source>
        <dbReference type="ARBA" id="ARBA00001446"/>
    </source>
</evidence>
<dbReference type="GO" id="GO:0047448">
    <property type="term" value="F:5-dehydro-4-deoxyglucarate dehydratase activity"/>
    <property type="evidence" value="ECO:0007669"/>
    <property type="project" value="UniProtKB-EC"/>
</dbReference>
<dbReference type="EC" id="4.2.1.41" evidence="5"/>
<name>A0ABV4S9X2_9ACTN</name>
<dbReference type="PANTHER" id="PTHR12128:SF19">
    <property type="entry name" value="5-DEHYDRO-4-DEOXYGLUCARATE DEHYDRATASE 2-RELATED"/>
    <property type="match status" value="1"/>
</dbReference>
<dbReference type="Pfam" id="PF00701">
    <property type="entry name" value="DHDPS"/>
    <property type="match status" value="1"/>
</dbReference>
<sequence length="310" mass="33203">MTSPYTPSELGRRIGSGLLSFPVTHFTADELSFDESAYRDSIMRLAEYEVGGLFVAGGTGEFFSLTGSEVERVVAAAVQSAPEGTPVLAPAGYGTRTAVEYAQAAERAGADGILLFPPYLTEAGQEGLADHVEAVCRATSLGVIVYSRANAVYTAPTLARIADRCPNLIGYKDGVGDIDTMTRIYTRLGERLTYIGGLPTAEMFALPYLELGVTTYSSAIFNFLPEFALEFYGAVRERKHDSVIKLLDDFVLPYTEIRNRRPGYAVSIVKAGMTAVGHGAGPVRPPLTDLTQDELAELAALINGLSTHAT</sequence>
<keyword evidence="4 5" id="KW-0456">Lyase</keyword>
<comment type="caution">
    <text evidence="7">The sequence shown here is derived from an EMBL/GenBank/DDBJ whole genome shotgun (WGS) entry which is preliminary data.</text>
</comment>
<dbReference type="InterPro" id="IPR013785">
    <property type="entry name" value="Aldolase_TIM"/>
</dbReference>
<dbReference type="PIRSF" id="PIRSF001365">
    <property type="entry name" value="DHDPS"/>
    <property type="match status" value="1"/>
</dbReference>
<comment type="similarity">
    <text evidence="3 5 6">Belongs to the DapA family.</text>
</comment>
<organism evidence="7 8">
    <name type="scientific">Streptomyces aureus</name>
    <dbReference type="NCBI Taxonomy" id="193461"/>
    <lineage>
        <taxon>Bacteria</taxon>
        <taxon>Bacillati</taxon>
        <taxon>Actinomycetota</taxon>
        <taxon>Actinomycetes</taxon>
        <taxon>Kitasatosporales</taxon>
        <taxon>Streptomycetaceae</taxon>
        <taxon>Streptomyces</taxon>
    </lineage>
</organism>
<proteinExistence type="inferred from homology"/>
<dbReference type="EMBL" id="JBGOSP010000001">
    <property type="protein sequence ID" value="MFA3835031.1"/>
    <property type="molecule type" value="Genomic_DNA"/>
</dbReference>
<keyword evidence="8" id="KW-1185">Reference proteome</keyword>
<evidence type="ECO:0000256" key="5">
    <source>
        <dbReference type="HAMAP-Rule" id="MF_00694"/>
    </source>
</evidence>
<dbReference type="InterPro" id="IPR002220">
    <property type="entry name" value="DapA-like"/>
</dbReference>
<evidence type="ECO:0000313" key="7">
    <source>
        <dbReference type="EMBL" id="MFA3835031.1"/>
    </source>
</evidence>
<dbReference type="NCBIfam" id="TIGR03249">
    <property type="entry name" value="KdgD"/>
    <property type="match status" value="1"/>
</dbReference>
<evidence type="ECO:0000313" key="8">
    <source>
        <dbReference type="Proteomes" id="UP001571476"/>
    </source>
</evidence>
<reference evidence="7 8" key="1">
    <citation type="submission" date="2024-08" db="EMBL/GenBank/DDBJ databases">
        <title>Genome sequence of Streptomyces aureus CACIA-1.46HGO.</title>
        <authorList>
            <person name="Evangelista-Martinez Z."/>
        </authorList>
    </citation>
    <scope>NUCLEOTIDE SEQUENCE [LARGE SCALE GENOMIC DNA]</scope>
    <source>
        <strain evidence="7 8">CACIA-1.46HGO</strain>
    </source>
</reference>
<dbReference type="CDD" id="cd00951">
    <property type="entry name" value="KDGDH"/>
    <property type="match status" value="1"/>
</dbReference>
<evidence type="ECO:0000256" key="6">
    <source>
        <dbReference type="PIRNR" id="PIRNR001365"/>
    </source>
</evidence>
<dbReference type="SMART" id="SM01130">
    <property type="entry name" value="DHDPS"/>
    <property type="match status" value="1"/>
</dbReference>
<protein>
    <recommendedName>
        <fullName evidence="5">Probable 5-dehydro-4-deoxyglucarate dehydratase</fullName>
        <ecNumber evidence="5">4.2.1.41</ecNumber>
    </recommendedName>
    <alternativeName>
        <fullName evidence="5">5-keto-4-deoxy-glucarate dehydratase</fullName>
        <shortName evidence="5">KDGDH</shortName>
    </alternativeName>
</protein>
<dbReference type="PANTHER" id="PTHR12128">
    <property type="entry name" value="DIHYDRODIPICOLINATE SYNTHASE"/>
    <property type="match status" value="1"/>
</dbReference>
<dbReference type="Proteomes" id="UP001571476">
    <property type="component" value="Unassembled WGS sequence"/>
</dbReference>
<gene>
    <name evidence="7" type="primary">kdgD</name>
    <name evidence="7" type="ORF">ACEG43_02340</name>
</gene>
<accession>A0ABV4S9X2</accession>
<dbReference type="InterPro" id="IPR017655">
    <property type="entry name" value="Dehydro-deoxyglucarate_dehyd"/>
</dbReference>